<dbReference type="InterPro" id="IPR026634">
    <property type="entry name" value="TPST-like"/>
</dbReference>
<dbReference type="InterPro" id="IPR019734">
    <property type="entry name" value="TPR_rpt"/>
</dbReference>
<dbReference type="InterPro" id="IPR027417">
    <property type="entry name" value="P-loop_NTPase"/>
</dbReference>
<dbReference type="SMART" id="SM00028">
    <property type="entry name" value="TPR"/>
    <property type="match status" value="5"/>
</dbReference>
<protein>
    <submittedName>
        <fullName evidence="2">Sulfotransferase</fullName>
    </submittedName>
</protein>
<dbReference type="EMBL" id="CP136600">
    <property type="protein sequence ID" value="WOH36759.1"/>
    <property type="molecule type" value="Genomic_DNA"/>
</dbReference>
<dbReference type="RefSeq" id="WP_348395571.1">
    <property type="nucleotide sequence ID" value="NZ_CP136600.1"/>
</dbReference>
<proteinExistence type="predicted"/>
<gene>
    <name evidence="2" type="ORF">RI844_15480</name>
</gene>
<reference evidence="2 3" key="1">
    <citation type="submission" date="2023-09" db="EMBL/GenBank/DDBJ databases">
        <authorList>
            <person name="Qi X."/>
        </authorList>
    </citation>
    <scope>NUCLEOTIDE SEQUENCE [LARGE SCALE GENOMIC DNA]</scope>
    <source>
        <strain evidence="2 3">S1-1</strain>
    </source>
</reference>
<dbReference type="InterPro" id="IPR011990">
    <property type="entry name" value="TPR-like_helical_dom_sf"/>
</dbReference>
<keyword evidence="3" id="KW-1185">Reference proteome</keyword>
<dbReference type="Proteomes" id="UP001301442">
    <property type="component" value="Chromosome"/>
</dbReference>
<evidence type="ECO:0000313" key="3">
    <source>
        <dbReference type="Proteomes" id="UP001301442"/>
    </source>
</evidence>
<dbReference type="PANTHER" id="PTHR12788">
    <property type="entry name" value="PROTEIN-TYROSINE SULFOTRANSFERASE 2"/>
    <property type="match status" value="1"/>
</dbReference>
<dbReference type="Pfam" id="PF14559">
    <property type="entry name" value="TPR_19"/>
    <property type="match status" value="2"/>
</dbReference>
<accession>A0ABZ0GLK7</accession>
<keyword evidence="1" id="KW-0808">Transferase</keyword>
<name>A0ABZ0GLK7_9GAMM</name>
<evidence type="ECO:0000256" key="1">
    <source>
        <dbReference type="ARBA" id="ARBA00022679"/>
    </source>
</evidence>
<dbReference type="SUPFAM" id="SSF52540">
    <property type="entry name" value="P-loop containing nucleoside triphosphate hydrolases"/>
    <property type="match status" value="1"/>
</dbReference>
<dbReference type="Gene3D" id="1.25.40.10">
    <property type="entry name" value="Tetratricopeptide repeat domain"/>
    <property type="match status" value="1"/>
</dbReference>
<dbReference type="PANTHER" id="PTHR12788:SF10">
    <property type="entry name" value="PROTEIN-TYROSINE SULFOTRANSFERASE"/>
    <property type="match status" value="1"/>
</dbReference>
<evidence type="ECO:0000313" key="2">
    <source>
        <dbReference type="EMBL" id="WOH36759.1"/>
    </source>
</evidence>
<dbReference type="Pfam" id="PF13469">
    <property type="entry name" value="Sulfotransfer_3"/>
    <property type="match status" value="1"/>
</dbReference>
<dbReference type="SUPFAM" id="SSF48452">
    <property type="entry name" value="TPR-like"/>
    <property type="match status" value="1"/>
</dbReference>
<sequence length="533" mass="60519">MNSIASQNLQPTLQSLLKQGFFALSKHQFDTASEICQKILTLKPDLVPGHFLVGLVGLASKNKRIAFSAFQSVVKLDNDHVAAWANLAKLYMDEGKVNLADQALQHTRRIKTEDPLVLDLIGTTLSMMGEHGLAKMFFSKANAIKPNHPLFMGNLANCLIFHGETAAAEALLRDIIKLRANSAQAHWSISKSIKAQDKNHIDEMQMMLANNENSNNNALAFYQYAIGKEYEDLQQWPQAFAAFEQGAKAKREANNFDEQAEIKSFQCLIDNYNEEWLEQGHTGNPTTAPIFVLGQPRTGTTLIERIITAHSDVHSAGELQQFGLALRRLSRTTSKQRFSPELLLAAKDLDMTKVANMYLQSTKRMQGDTPRFVDKLPQNYLLIPLILKAFPNAKIVHLVRNPMDACFASYKQLFADAYLHSYDQEEMARHHVRYLKLMQVWRERFPGRFFDISYEQTARNLEPNARALIEFLGLPWQDNCLNFHQQDSAVTTASAVQVREPAHTRSIGRWRKYEQHLQPMLATLQEHAIDITE</sequence>
<dbReference type="Gene3D" id="3.40.50.300">
    <property type="entry name" value="P-loop containing nucleotide triphosphate hydrolases"/>
    <property type="match status" value="1"/>
</dbReference>
<organism evidence="2 3">
    <name type="scientific">Thalassotalea fonticola</name>
    <dbReference type="NCBI Taxonomy" id="3065649"/>
    <lineage>
        <taxon>Bacteria</taxon>
        <taxon>Pseudomonadati</taxon>
        <taxon>Pseudomonadota</taxon>
        <taxon>Gammaproteobacteria</taxon>
        <taxon>Alteromonadales</taxon>
        <taxon>Colwelliaceae</taxon>
        <taxon>Thalassotalea</taxon>
    </lineage>
</organism>